<evidence type="ECO:0000313" key="2">
    <source>
        <dbReference type="EMBL" id="KHQ52166.1"/>
    </source>
</evidence>
<dbReference type="InterPro" id="IPR029045">
    <property type="entry name" value="ClpP/crotonase-like_dom_sf"/>
</dbReference>
<sequence>MHRLLMIALVFLTLPTASRSAQLSLTQDADSGCLIALEGQIAEGDSDTLLALLRQAASLPRYANTIYVNEDPAGGVPNVAIYEPMNLCLDSPGGALTEAMALTRLVHGTLGTVIRAGARCESACALVFMAGSHSTETDFGVSVNRFLHVDGRLGFHAPSLTVPEGRYDAATVARAYEISVAVSELIFRNLVTYRFAPSLAARMHATPATDMHYVTRVEEAARWDIGILGIAPPTRISDAAIRNGCNNLYLKVQDQMTSDPDAWSRGGLPFEAVRRTDTGFSYTAFGMEAAGTCTGGSATSGPDAGLVEGFWGNARLIRQSVWGVGSVRDAQPPVFFGFFQNYMAWPGEMPLSALPRDGRVPDYQSATGRCYVFTGEPAVKSDDEPCLRQRLAAADGRMIDTFEWPSGAQTRLEQAGGALAINGATAIPWYWPGAAQPGDAPPRCYRNEVSQNVFCFARDG</sequence>
<comment type="caution">
    <text evidence="2">The sequence shown here is derived from an EMBL/GenBank/DDBJ whole genome shotgun (WGS) entry which is preliminary data.</text>
</comment>
<protein>
    <submittedName>
        <fullName evidence="2">Putative Lipoprotein</fullName>
    </submittedName>
</protein>
<dbReference type="EMBL" id="JSUQ01000012">
    <property type="protein sequence ID" value="KHQ52166.1"/>
    <property type="molecule type" value="Genomic_DNA"/>
</dbReference>
<evidence type="ECO:0000313" key="3">
    <source>
        <dbReference type="Proteomes" id="UP000030960"/>
    </source>
</evidence>
<keyword evidence="3" id="KW-1185">Reference proteome</keyword>
<accession>A0A0B3S652</accession>
<dbReference type="OrthoDB" id="7838311at2"/>
<organism evidence="2 3">
    <name type="scientific">Mameliella alba</name>
    <dbReference type="NCBI Taxonomy" id="561184"/>
    <lineage>
        <taxon>Bacteria</taxon>
        <taxon>Pseudomonadati</taxon>
        <taxon>Pseudomonadota</taxon>
        <taxon>Alphaproteobacteria</taxon>
        <taxon>Rhodobacterales</taxon>
        <taxon>Roseobacteraceae</taxon>
        <taxon>Mameliella</taxon>
    </lineage>
</organism>
<dbReference type="Proteomes" id="UP000030960">
    <property type="component" value="Unassembled WGS sequence"/>
</dbReference>
<feature type="chain" id="PRO_5002098051" evidence="1">
    <location>
        <begin position="22"/>
        <end position="460"/>
    </location>
</feature>
<dbReference type="AlphaFoldDB" id="A0A0B3S652"/>
<name>A0A0B3S652_9RHOB</name>
<proteinExistence type="predicted"/>
<evidence type="ECO:0000256" key="1">
    <source>
        <dbReference type="SAM" id="SignalP"/>
    </source>
</evidence>
<keyword evidence="1" id="KW-0732">Signal</keyword>
<keyword evidence="2" id="KW-0449">Lipoprotein</keyword>
<dbReference type="RefSeq" id="WP_043143341.1">
    <property type="nucleotide sequence ID" value="NZ_JSUQ01000012.1"/>
</dbReference>
<dbReference type="Gene3D" id="3.90.226.10">
    <property type="entry name" value="2-enoyl-CoA Hydratase, Chain A, domain 1"/>
    <property type="match status" value="1"/>
</dbReference>
<dbReference type="SUPFAM" id="SSF52096">
    <property type="entry name" value="ClpP/crotonase"/>
    <property type="match status" value="1"/>
</dbReference>
<gene>
    <name evidence="2" type="ORF">OA50_03182</name>
</gene>
<reference evidence="2 3" key="1">
    <citation type="submission" date="2014-10" db="EMBL/GenBank/DDBJ databases">
        <title>Genome sequence of Ponticoccus sp. strain UMTAT08 isolated from clonal culture of toxic dinoflagellate Alexandrium tamiyavanichii.</title>
        <authorList>
            <person name="Gan H.Y."/>
            <person name="Muhd D.-D."/>
            <person name="Mohd Noor M.E."/>
            <person name="Yeong Y.S."/>
            <person name="Usup G."/>
        </authorList>
    </citation>
    <scope>NUCLEOTIDE SEQUENCE [LARGE SCALE GENOMIC DNA]</scope>
    <source>
        <strain evidence="2 3">UMTAT08</strain>
    </source>
</reference>
<feature type="signal peptide" evidence="1">
    <location>
        <begin position="1"/>
        <end position="21"/>
    </location>
</feature>